<dbReference type="Proteomes" id="UP000461162">
    <property type="component" value="Unassembled WGS sequence"/>
</dbReference>
<keyword evidence="3" id="KW-1185">Reference proteome</keyword>
<name>A0A7K1KJP8_9BACT</name>
<reference evidence="2 3" key="1">
    <citation type="submission" date="2019-11" db="EMBL/GenBank/DDBJ databases">
        <title>Pseudodesulfovibrio alkaliphilus, sp. nov., an alkaliphilic sulfate-reducing bacteria from mud volcano of Taman peninsula, Russia.</title>
        <authorList>
            <person name="Frolova A."/>
            <person name="Merkel A.Y."/>
            <person name="Slobodkin A.I."/>
        </authorList>
    </citation>
    <scope>NUCLEOTIDE SEQUENCE [LARGE SCALE GENOMIC DNA]</scope>
    <source>
        <strain evidence="2 3">F-1</strain>
    </source>
</reference>
<evidence type="ECO:0000313" key="3">
    <source>
        <dbReference type="Proteomes" id="UP000461162"/>
    </source>
</evidence>
<dbReference type="EMBL" id="WODC01000001">
    <property type="protein sequence ID" value="MUM76255.1"/>
    <property type="molecule type" value="Genomic_DNA"/>
</dbReference>
<proteinExistence type="predicted"/>
<dbReference type="AlphaFoldDB" id="A0A7K1KJP8"/>
<accession>A0A7K1KJP8</accession>
<sequence length="196" mass="22086">MEEQWMQHIGDDQLVNGMPKHMVGVSASMEQKKSGPVPGDPPYRTRPKKAETGTFWTVHPKDKACDKCKAMAGIQFEEEPERPPPNCKCEIRKHGQERRKYYIDGSIQGYEGSVVRLFHGLGHVKVTINHITGALGSGVQVFSNNDGVRSGHTLEKKIIFTFNMFTGSNVFWRIHIVQKGAATTVVGYRIEYEQIK</sequence>
<evidence type="ECO:0000313" key="2">
    <source>
        <dbReference type="EMBL" id="MUM76255.1"/>
    </source>
</evidence>
<protein>
    <submittedName>
        <fullName evidence="2">Uncharacterized protein</fullName>
    </submittedName>
</protein>
<feature type="region of interest" description="Disordered" evidence="1">
    <location>
        <begin position="28"/>
        <end position="48"/>
    </location>
</feature>
<evidence type="ECO:0000256" key="1">
    <source>
        <dbReference type="SAM" id="MobiDB-lite"/>
    </source>
</evidence>
<comment type="caution">
    <text evidence="2">The sequence shown here is derived from an EMBL/GenBank/DDBJ whole genome shotgun (WGS) entry which is preliminary data.</text>
</comment>
<gene>
    <name evidence="2" type="ORF">GKC30_01255</name>
</gene>
<organism evidence="2 3">
    <name type="scientific">Pseudodesulfovibrio alkaliphilus</name>
    <dbReference type="NCBI Taxonomy" id="2661613"/>
    <lineage>
        <taxon>Bacteria</taxon>
        <taxon>Pseudomonadati</taxon>
        <taxon>Thermodesulfobacteriota</taxon>
        <taxon>Desulfovibrionia</taxon>
        <taxon>Desulfovibrionales</taxon>
        <taxon>Desulfovibrionaceae</taxon>
    </lineage>
</organism>